<reference evidence="3" key="1">
    <citation type="submission" date="2020-05" db="EMBL/GenBank/DDBJ databases">
        <authorList>
            <person name="Chiriac C."/>
            <person name="Salcher M."/>
            <person name="Ghai R."/>
            <person name="Kavagutti S V."/>
        </authorList>
    </citation>
    <scope>NUCLEOTIDE SEQUENCE</scope>
</reference>
<evidence type="ECO:0000313" key="3">
    <source>
        <dbReference type="EMBL" id="CAB4978747.1"/>
    </source>
</evidence>
<dbReference type="AlphaFoldDB" id="A0A6J7MDR5"/>
<feature type="transmembrane region" description="Helical" evidence="1">
    <location>
        <begin position="97"/>
        <end position="130"/>
    </location>
</feature>
<keyword evidence="1" id="KW-1133">Transmembrane helix</keyword>
<dbReference type="EMBL" id="CAFBOD010000011">
    <property type="protein sequence ID" value="CAB4978747.1"/>
    <property type="molecule type" value="Genomic_DNA"/>
</dbReference>
<accession>A0A6J7MDR5</accession>
<evidence type="ECO:0000256" key="1">
    <source>
        <dbReference type="SAM" id="Phobius"/>
    </source>
</evidence>
<name>A0A6J7MDR5_9ZZZZ</name>
<keyword evidence="1" id="KW-0812">Transmembrane</keyword>
<keyword evidence="1" id="KW-0472">Membrane</keyword>
<evidence type="ECO:0000259" key="2">
    <source>
        <dbReference type="Pfam" id="PF13796"/>
    </source>
</evidence>
<dbReference type="InterPro" id="IPR025828">
    <property type="entry name" value="Put_sensor_dom"/>
</dbReference>
<gene>
    <name evidence="3" type="ORF">UFOPK3903_01017</name>
</gene>
<sequence length="242" mass="27749">MIKKMFHDRLFILSTFPIALLSFWLVKLTFWGGGFLPFMGLMLLVLLTVAEYFAAFEIRRTNKIMNSEIQQPERPWFSTPFWSWDGAKQRLTSSKAWFAVVYVFAAIFFSSIGVTILAFFWLSVAVLIFVMGFITPSNWSWVFNLNEQEATGKLSFLIDPDKVQITFNGTQSIDSEIPNQMIWAYTSGWTIAVCVIFILLNIFVIPVLAKHMRDVTANLLGANALPDSFSYAFQSWLTSRKK</sequence>
<dbReference type="Pfam" id="PF13796">
    <property type="entry name" value="Sensor"/>
    <property type="match status" value="1"/>
</dbReference>
<feature type="transmembrane region" description="Helical" evidence="1">
    <location>
        <begin position="182"/>
        <end position="209"/>
    </location>
</feature>
<protein>
    <submittedName>
        <fullName evidence="3">Unannotated protein</fullName>
    </submittedName>
</protein>
<organism evidence="3">
    <name type="scientific">freshwater metagenome</name>
    <dbReference type="NCBI Taxonomy" id="449393"/>
    <lineage>
        <taxon>unclassified sequences</taxon>
        <taxon>metagenomes</taxon>
        <taxon>ecological metagenomes</taxon>
    </lineage>
</organism>
<feature type="domain" description="Putative sensor" evidence="2">
    <location>
        <begin position="11"/>
        <end position="220"/>
    </location>
</feature>
<feature type="transmembrane region" description="Helical" evidence="1">
    <location>
        <begin position="35"/>
        <end position="55"/>
    </location>
</feature>
<proteinExistence type="predicted"/>